<organism evidence="2 3">
    <name type="scientific">Inmirania thermothiophila</name>
    <dbReference type="NCBI Taxonomy" id="1750597"/>
    <lineage>
        <taxon>Bacteria</taxon>
        <taxon>Pseudomonadati</taxon>
        <taxon>Pseudomonadota</taxon>
        <taxon>Gammaproteobacteria</taxon>
        <taxon>Chromatiales</taxon>
        <taxon>Ectothiorhodospiraceae</taxon>
        <taxon>Inmirania</taxon>
    </lineage>
</organism>
<keyword evidence="2" id="KW-0966">Cell projection</keyword>
<dbReference type="OrthoDB" id="5741693at2"/>
<evidence type="ECO:0000256" key="1">
    <source>
        <dbReference type="SAM" id="MobiDB-lite"/>
    </source>
</evidence>
<sequence>MANEISTRVAVAVSGPADGARTRPQVEGAVRQEGAAAGGNALPPQAPGQAPREAGQPSRAQVEEAVSRLRDHVQSLRRELRFSVDEESGHTVIRVIDAETDQVIRQIPPEEVLSIARHLRELRDPEQQGILLRVQA</sequence>
<accession>A0A3N1Y840</accession>
<dbReference type="PANTHER" id="PTHR37166:SF1">
    <property type="entry name" value="PROTEIN FLAG"/>
    <property type="match status" value="1"/>
</dbReference>
<name>A0A3N1Y840_9GAMM</name>
<dbReference type="AlphaFoldDB" id="A0A3N1Y840"/>
<feature type="region of interest" description="Disordered" evidence="1">
    <location>
        <begin position="1"/>
        <end position="66"/>
    </location>
</feature>
<keyword evidence="3" id="KW-1185">Reference proteome</keyword>
<dbReference type="EMBL" id="RJVI01000001">
    <property type="protein sequence ID" value="ROR34920.1"/>
    <property type="molecule type" value="Genomic_DNA"/>
</dbReference>
<evidence type="ECO:0000313" key="2">
    <source>
        <dbReference type="EMBL" id="ROR34920.1"/>
    </source>
</evidence>
<dbReference type="InterPro" id="IPR005186">
    <property type="entry name" value="FlaG"/>
</dbReference>
<keyword evidence="2" id="KW-0282">Flagellum</keyword>
<comment type="caution">
    <text evidence="2">The sequence shown here is derived from an EMBL/GenBank/DDBJ whole genome shotgun (WGS) entry which is preliminary data.</text>
</comment>
<dbReference type="Pfam" id="PF03646">
    <property type="entry name" value="FlaG"/>
    <property type="match status" value="1"/>
</dbReference>
<dbReference type="InterPro" id="IPR035924">
    <property type="entry name" value="FlaG-like_sf"/>
</dbReference>
<keyword evidence="2" id="KW-0969">Cilium</keyword>
<reference evidence="2 3" key="1">
    <citation type="submission" date="2018-11" db="EMBL/GenBank/DDBJ databases">
        <title>Genomic Encyclopedia of Type Strains, Phase IV (KMG-IV): sequencing the most valuable type-strain genomes for metagenomic binning, comparative biology and taxonomic classification.</title>
        <authorList>
            <person name="Goeker M."/>
        </authorList>
    </citation>
    <scope>NUCLEOTIDE SEQUENCE [LARGE SCALE GENOMIC DNA]</scope>
    <source>
        <strain evidence="2 3">DSM 100275</strain>
    </source>
</reference>
<dbReference type="RefSeq" id="WP_123400497.1">
    <property type="nucleotide sequence ID" value="NZ_RJVI01000001.1"/>
</dbReference>
<dbReference type="SUPFAM" id="SSF160214">
    <property type="entry name" value="FlaG-like"/>
    <property type="match status" value="1"/>
</dbReference>
<proteinExistence type="predicted"/>
<dbReference type="Gene3D" id="3.30.160.170">
    <property type="entry name" value="FlaG-like"/>
    <property type="match status" value="1"/>
</dbReference>
<gene>
    <name evidence="2" type="ORF">EDC57_0831</name>
</gene>
<evidence type="ECO:0000313" key="3">
    <source>
        <dbReference type="Proteomes" id="UP000276634"/>
    </source>
</evidence>
<protein>
    <submittedName>
        <fullName evidence="2">Flagellar protein FlaG</fullName>
    </submittedName>
</protein>
<dbReference type="Proteomes" id="UP000276634">
    <property type="component" value="Unassembled WGS sequence"/>
</dbReference>
<dbReference type="PANTHER" id="PTHR37166">
    <property type="entry name" value="PROTEIN FLAG"/>
    <property type="match status" value="1"/>
</dbReference>